<keyword evidence="4" id="KW-0862">Zinc</keyword>
<protein>
    <recommendedName>
        <fullName evidence="9">FYVE-type domain-containing protein</fullName>
    </recommendedName>
</protein>
<dbReference type="InterPro" id="IPR006642">
    <property type="entry name" value="Rad18_UBZ4"/>
</dbReference>
<dbReference type="InterPro" id="IPR036531">
    <property type="entry name" value="Rbsn_Rab-bd_sf"/>
</dbReference>
<feature type="domain" description="FYVE-type" evidence="9">
    <location>
        <begin position="295"/>
        <end position="374"/>
    </location>
</feature>
<dbReference type="CDD" id="cd15737">
    <property type="entry name" value="FYVE2_Vac1p_like"/>
    <property type="match status" value="1"/>
</dbReference>
<dbReference type="SMART" id="SM00064">
    <property type="entry name" value="FYVE"/>
    <property type="match status" value="2"/>
</dbReference>
<dbReference type="InterPro" id="IPR052727">
    <property type="entry name" value="Rab4/Rab5_effector"/>
</dbReference>
<name>A0AAN6D0Y4_9ASCO</name>
<dbReference type="EMBL" id="JAHLUH010000019">
    <property type="protein sequence ID" value="KAG7724068.1"/>
    <property type="molecule type" value="Genomic_DNA"/>
</dbReference>
<evidence type="ECO:0000313" key="11">
    <source>
        <dbReference type="Proteomes" id="UP000738402"/>
    </source>
</evidence>
<keyword evidence="7" id="KW-0175">Coiled coil</keyword>
<dbReference type="GO" id="GO:0003677">
    <property type="term" value="F:DNA binding"/>
    <property type="evidence" value="ECO:0007669"/>
    <property type="project" value="InterPro"/>
</dbReference>
<organism evidence="10 11">
    <name type="scientific">Ogataea haglerorum</name>
    <dbReference type="NCBI Taxonomy" id="1937702"/>
    <lineage>
        <taxon>Eukaryota</taxon>
        <taxon>Fungi</taxon>
        <taxon>Dikarya</taxon>
        <taxon>Ascomycota</taxon>
        <taxon>Saccharomycotina</taxon>
        <taxon>Pichiomycetes</taxon>
        <taxon>Pichiales</taxon>
        <taxon>Pichiaceae</taxon>
        <taxon>Ogataea</taxon>
    </lineage>
</organism>
<keyword evidence="5" id="KW-0234">DNA repair</keyword>
<evidence type="ECO:0000259" key="9">
    <source>
        <dbReference type="PROSITE" id="PS50178"/>
    </source>
</evidence>
<dbReference type="Pfam" id="PF11464">
    <property type="entry name" value="Rbsn"/>
    <property type="match status" value="1"/>
</dbReference>
<dbReference type="Pfam" id="PF01363">
    <property type="entry name" value="FYVE"/>
    <property type="match status" value="1"/>
</dbReference>
<dbReference type="Proteomes" id="UP000738402">
    <property type="component" value="Unassembled WGS sequence"/>
</dbReference>
<dbReference type="GO" id="GO:0008270">
    <property type="term" value="F:zinc ion binding"/>
    <property type="evidence" value="ECO:0007669"/>
    <property type="project" value="UniProtKB-KW"/>
</dbReference>
<gene>
    <name evidence="10" type="ORF">KL933_005030</name>
</gene>
<evidence type="ECO:0000256" key="6">
    <source>
        <dbReference type="PROSITE-ProRule" id="PRU00091"/>
    </source>
</evidence>
<evidence type="ECO:0000256" key="3">
    <source>
        <dbReference type="ARBA" id="ARBA00022771"/>
    </source>
</evidence>
<keyword evidence="1" id="KW-0479">Metal-binding</keyword>
<reference evidence="10" key="1">
    <citation type="journal article" date="2021" name="G3 (Bethesda)">
        <title>Genomic diversity, chromosomal rearrangements, and interspecies hybridization in the ogataea polymorpha species complex.</title>
        <authorList>
            <person name="Hanson S.J."/>
            <person name="Cinneide E.O."/>
            <person name="Salzberg L.I."/>
            <person name="Wolfe K.H."/>
            <person name="McGowan J."/>
            <person name="Fitzpatrick D.A."/>
            <person name="Matlin K."/>
        </authorList>
    </citation>
    <scope>NUCLEOTIDE SEQUENCE</scope>
    <source>
        <strain evidence="10">83-405-1</strain>
    </source>
</reference>
<comment type="caution">
    <text evidence="10">The sequence shown here is derived from an EMBL/GenBank/DDBJ whole genome shotgun (WGS) entry which is preliminary data.</text>
</comment>
<dbReference type="InterPro" id="IPR021565">
    <property type="entry name" value="Rbsn_Rab-bd"/>
</dbReference>
<dbReference type="SMART" id="SM00734">
    <property type="entry name" value="ZnF_Rad18"/>
    <property type="match status" value="1"/>
</dbReference>
<proteinExistence type="predicted"/>
<dbReference type="PANTHER" id="PTHR13510">
    <property type="entry name" value="FYVE-FINGER-CONTAINING RAB5 EFFECTOR PROTEIN RABENOSYN-5-RELATED"/>
    <property type="match status" value="1"/>
</dbReference>
<dbReference type="InterPro" id="IPR013087">
    <property type="entry name" value="Znf_C2H2_type"/>
</dbReference>
<dbReference type="InterPro" id="IPR000306">
    <property type="entry name" value="Znf_FYVE"/>
</dbReference>
<evidence type="ECO:0000256" key="7">
    <source>
        <dbReference type="SAM" id="Coils"/>
    </source>
</evidence>
<dbReference type="AlphaFoldDB" id="A0AAN6D0Y4"/>
<evidence type="ECO:0000256" key="1">
    <source>
        <dbReference type="ARBA" id="ARBA00022723"/>
    </source>
</evidence>
<dbReference type="PROSITE" id="PS50178">
    <property type="entry name" value="ZF_FYVE"/>
    <property type="match status" value="1"/>
</dbReference>
<dbReference type="InterPro" id="IPR013083">
    <property type="entry name" value="Znf_RING/FYVE/PHD"/>
</dbReference>
<dbReference type="GO" id="GO:0006281">
    <property type="term" value="P:DNA repair"/>
    <property type="evidence" value="ECO:0007669"/>
    <property type="project" value="UniProtKB-KW"/>
</dbReference>
<dbReference type="InterPro" id="IPR017455">
    <property type="entry name" value="Znf_FYVE-rel"/>
</dbReference>
<sequence>MYKKRVLGAPDTELTSGASMDVPNTPFLSSPQSSSCSSPLADCDILQCPICTESMVTLNQLNRHLDDEHAISSFGSSETNSQIELDFKHWFKRTLATKVDDVVGRSLHQNFPKQLRDAPQNSSLIDSNADDETQKLAFESSSVIPRDHWQKPTGSDTCSYNLCSNRLNGKNGMVNCRKCGRLFCGLHSRFRIKLDSSLHSDPTNGYWSRCCQECFFSYKPGWDLAKSENCAFFADRSSSLKSIRSKKLDSVKLETVALENRCIRLVEVFKDIENNNIPARNLRSIERNIANWVDDAEINSCNICRTEFNFWNRKHHCRICGQVVCGDSFRGCSMDVPANMVVDIMNIDQEIKLEKLQNSYWSIRMCLNCKQKLFNKRLYLKSAYSDTHSDLLQCYRQVKALEAKFENSIHSSDKEVELKNIDLLGRVEKIGKLVSNKISALEYGLEHNQSKPGSISVRPDELKLYKALKLHIVMFLQDNLPELRRAQQEKLKKEQKELAQQTGINKYRPRLLKKEIREYREKLMVLNEQKFMVQNMYNDHKKRKKFDDLISLETNLEDLQREIDIIEEKLGDSAFQ</sequence>
<keyword evidence="2" id="KW-0227">DNA damage</keyword>
<evidence type="ECO:0000256" key="4">
    <source>
        <dbReference type="ARBA" id="ARBA00022833"/>
    </source>
</evidence>
<keyword evidence="3 6" id="KW-0863">Zinc-finger</keyword>
<feature type="coiled-coil region" evidence="7">
    <location>
        <begin position="542"/>
        <end position="569"/>
    </location>
</feature>
<dbReference type="GO" id="GO:0032266">
    <property type="term" value="F:phosphatidylinositol-3-phosphate binding"/>
    <property type="evidence" value="ECO:0007669"/>
    <property type="project" value="UniProtKB-ARBA"/>
</dbReference>
<dbReference type="SUPFAM" id="SSF57903">
    <property type="entry name" value="FYVE/PHD zinc finger"/>
    <property type="match status" value="2"/>
</dbReference>
<dbReference type="PROSITE" id="PS00028">
    <property type="entry name" value="ZINC_FINGER_C2H2_1"/>
    <property type="match status" value="1"/>
</dbReference>
<dbReference type="SUPFAM" id="SSF140125">
    <property type="entry name" value="Rabenosyn-5 Rab-binding domain-like"/>
    <property type="match status" value="1"/>
</dbReference>
<evidence type="ECO:0000313" key="10">
    <source>
        <dbReference type="EMBL" id="KAG7724068.1"/>
    </source>
</evidence>
<evidence type="ECO:0000256" key="8">
    <source>
        <dbReference type="SAM" id="MobiDB-lite"/>
    </source>
</evidence>
<evidence type="ECO:0000256" key="5">
    <source>
        <dbReference type="ARBA" id="ARBA00023204"/>
    </source>
</evidence>
<dbReference type="PANTHER" id="PTHR13510:SF44">
    <property type="entry name" value="RABENOSYN-5"/>
    <property type="match status" value="1"/>
</dbReference>
<feature type="region of interest" description="Disordered" evidence="8">
    <location>
        <begin position="1"/>
        <end position="33"/>
    </location>
</feature>
<dbReference type="InterPro" id="IPR011011">
    <property type="entry name" value="Znf_FYVE_PHD"/>
</dbReference>
<dbReference type="CDD" id="cd15761">
    <property type="entry name" value="FYVE1_Vac1p_like"/>
    <property type="match status" value="1"/>
</dbReference>
<evidence type="ECO:0000256" key="2">
    <source>
        <dbReference type="ARBA" id="ARBA00022763"/>
    </source>
</evidence>
<accession>A0AAN6D0Y4</accession>
<dbReference type="Gene3D" id="3.30.40.10">
    <property type="entry name" value="Zinc/RING finger domain, C3HC4 (zinc finger)"/>
    <property type="match status" value="2"/>
</dbReference>